<accession>A0A9R1AV03</accession>
<dbReference type="InterPro" id="IPR041118">
    <property type="entry name" value="Rx_N"/>
</dbReference>
<dbReference type="GO" id="GO:0006952">
    <property type="term" value="P:defense response"/>
    <property type="evidence" value="ECO:0007669"/>
    <property type="project" value="UniProtKB-KW"/>
</dbReference>
<dbReference type="OMA" id="IKIWARG"/>
<dbReference type="Gene3D" id="3.40.50.300">
    <property type="entry name" value="P-loop containing nucleotide triphosphate hydrolases"/>
    <property type="match status" value="1"/>
</dbReference>
<proteinExistence type="inferred from homology"/>
<feature type="domain" description="NB-ARC" evidence="6">
    <location>
        <begin position="170"/>
        <end position="266"/>
    </location>
</feature>
<dbReference type="Gene3D" id="1.20.5.4130">
    <property type="match status" value="1"/>
</dbReference>
<evidence type="ECO:0000259" key="6">
    <source>
        <dbReference type="Pfam" id="PF00931"/>
    </source>
</evidence>
<evidence type="ECO:0000256" key="2">
    <source>
        <dbReference type="ARBA" id="ARBA00022614"/>
    </source>
</evidence>
<organism evidence="8 9">
    <name type="scientific">Triticum turgidum subsp. durum</name>
    <name type="common">Durum wheat</name>
    <name type="synonym">Triticum durum</name>
    <dbReference type="NCBI Taxonomy" id="4567"/>
    <lineage>
        <taxon>Eukaryota</taxon>
        <taxon>Viridiplantae</taxon>
        <taxon>Streptophyta</taxon>
        <taxon>Embryophyta</taxon>
        <taxon>Tracheophyta</taxon>
        <taxon>Spermatophyta</taxon>
        <taxon>Magnoliopsida</taxon>
        <taxon>Liliopsida</taxon>
        <taxon>Poales</taxon>
        <taxon>Poaceae</taxon>
        <taxon>BOP clade</taxon>
        <taxon>Pooideae</taxon>
        <taxon>Triticodae</taxon>
        <taxon>Triticeae</taxon>
        <taxon>Triticinae</taxon>
        <taxon>Triticum</taxon>
    </lineage>
</organism>
<dbReference type="PANTHER" id="PTHR19338">
    <property type="entry name" value="TRANSLOCASE OF INNER MITOCHONDRIAL MEMBRANE 13 HOMOLOG"/>
    <property type="match status" value="1"/>
</dbReference>
<dbReference type="AlphaFoldDB" id="A0A9R1AV03"/>
<keyword evidence="5" id="KW-0611">Plant defense</keyword>
<evidence type="ECO:0000259" key="7">
    <source>
        <dbReference type="Pfam" id="PF18052"/>
    </source>
</evidence>
<dbReference type="PANTHER" id="PTHR19338:SF69">
    <property type="entry name" value="OS07G0294100 PROTEIN"/>
    <property type="match status" value="1"/>
</dbReference>
<dbReference type="GO" id="GO:0043531">
    <property type="term" value="F:ADP binding"/>
    <property type="evidence" value="ECO:0007669"/>
    <property type="project" value="InterPro"/>
</dbReference>
<dbReference type="Gramene" id="TRITD6Av1G001520.1">
    <property type="protein sequence ID" value="TRITD6Av1G001520.1"/>
    <property type="gene ID" value="TRITD6Av1G001520"/>
</dbReference>
<name>A0A9R1AV03_TRITD</name>
<dbReference type="CDD" id="cd14798">
    <property type="entry name" value="RX-CC_like"/>
    <property type="match status" value="1"/>
</dbReference>
<evidence type="ECO:0000256" key="5">
    <source>
        <dbReference type="ARBA" id="ARBA00022821"/>
    </source>
</evidence>
<keyword evidence="4" id="KW-0547">Nucleotide-binding</keyword>
<dbReference type="InterPro" id="IPR038005">
    <property type="entry name" value="RX-like_CC"/>
</dbReference>
<evidence type="ECO:0000313" key="9">
    <source>
        <dbReference type="Proteomes" id="UP000324705"/>
    </source>
</evidence>
<dbReference type="Pfam" id="PF00931">
    <property type="entry name" value="NB-ARC"/>
    <property type="match status" value="1"/>
</dbReference>
<dbReference type="EMBL" id="LT934121">
    <property type="protein sequence ID" value="VAI41214.1"/>
    <property type="molecule type" value="Genomic_DNA"/>
</dbReference>
<comment type="similarity">
    <text evidence="1">Belongs to the disease resistance NB-LRR family.</text>
</comment>
<dbReference type="Proteomes" id="UP000324705">
    <property type="component" value="Chromosome 6A"/>
</dbReference>
<sequence length="267" mass="30134">MEFATGALGTLLPKLGELLLEEYNLHTGLKKGIKDLRDELLVIQAALVKVSDVPLDQLDPLVKIWANDVRELSFAIEDSLDSFMVRVEGLEPTKPHTFLGFIKKTCKKVTKLKTRHEIANDIRDIKIQVREVKDRYDRYKDVIGNTNARTEVDPRLLAMYSKVSDIVGIDKAIDELTKRLFEGDDSSGNRLKVVSVVGFGGLGKTTLAKAVYNKLNKKFSCGGFVLVGQNPDTKKVLRDILLELDRQLYRDAATMDERQLINELQKF</sequence>
<feature type="domain" description="Disease resistance N-terminal" evidence="7">
    <location>
        <begin position="7"/>
        <end position="91"/>
    </location>
</feature>
<protein>
    <submittedName>
        <fullName evidence="8">Uncharacterized protein</fullName>
    </submittedName>
</protein>
<reference evidence="8 9" key="1">
    <citation type="submission" date="2017-09" db="EMBL/GenBank/DDBJ databases">
        <authorList>
            <consortium name="International Durum Wheat Genome Sequencing Consortium (IDWGSC)"/>
            <person name="Milanesi L."/>
        </authorList>
    </citation>
    <scope>NUCLEOTIDE SEQUENCE [LARGE SCALE GENOMIC DNA]</scope>
    <source>
        <strain evidence="9">cv. Svevo</strain>
    </source>
</reference>
<keyword evidence="3" id="KW-0677">Repeat</keyword>
<gene>
    <name evidence="8" type="ORF">TRITD_6Av1G001520</name>
</gene>
<evidence type="ECO:0000256" key="4">
    <source>
        <dbReference type="ARBA" id="ARBA00022741"/>
    </source>
</evidence>
<keyword evidence="2" id="KW-0433">Leucine-rich repeat</keyword>
<dbReference type="SUPFAM" id="SSF52540">
    <property type="entry name" value="P-loop containing nucleoside triphosphate hydrolases"/>
    <property type="match status" value="1"/>
</dbReference>
<evidence type="ECO:0000313" key="8">
    <source>
        <dbReference type="EMBL" id="VAI41214.1"/>
    </source>
</evidence>
<keyword evidence="9" id="KW-1185">Reference proteome</keyword>
<dbReference type="InterPro" id="IPR027417">
    <property type="entry name" value="P-loop_NTPase"/>
</dbReference>
<dbReference type="InterPro" id="IPR002182">
    <property type="entry name" value="NB-ARC"/>
</dbReference>
<evidence type="ECO:0000256" key="3">
    <source>
        <dbReference type="ARBA" id="ARBA00022737"/>
    </source>
</evidence>
<evidence type="ECO:0000256" key="1">
    <source>
        <dbReference type="ARBA" id="ARBA00008894"/>
    </source>
</evidence>
<dbReference type="Pfam" id="PF18052">
    <property type="entry name" value="Rx_N"/>
    <property type="match status" value="1"/>
</dbReference>